<organism evidence="5 6">
    <name type="scientific">Bordetella petrii (strain ATCC BAA-461 / DSM 12804 / CCUG 43448 / CIP 107267 / Se-1111R)</name>
    <dbReference type="NCBI Taxonomy" id="340100"/>
    <lineage>
        <taxon>Bacteria</taxon>
        <taxon>Pseudomonadati</taxon>
        <taxon>Pseudomonadota</taxon>
        <taxon>Betaproteobacteria</taxon>
        <taxon>Burkholderiales</taxon>
        <taxon>Alcaligenaceae</taxon>
        <taxon>Bordetella</taxon>
    </lineage>
</organism>
<sequence length="206" mass="23510">MAQGGEGGGVQAVIHTEYGMPFYKEDFSSFLRFPRFSSKFVFLYPETKKMKLDKFDLAILKALQQNSRASLNEIGAEVGLSSTPCWNRIKRMESAGVIRGYTVDIDPASLGFMDTVIVHITLESHSEETLYEFGRALAQIPEVLEAFLVSGDYDYYIRIAVRDTRDYERLLREQLYRIPGIRHSKSCFVLRRLKETQLPLSPPPAE</sequence>
<evidence type="ECO:0000313" key="5">
    <source>
        <dbReference type="EMBL" id="CAP40358.1"/>
    </source>
</evidence>
<evidence type="ECO:0000256" key="2">
    <source>
        <dbReference type="ARBA" id="ARBA00023125"/>
    </source>
</evidence>
<evidence type="ECO:0000256" key="1">
    <source>
        <dbReference type="ARBA" id="ARBA00023015"/>
    </source>
</evidence>
<dbReference type="Proteomes" id="UP000001225">
    <property type="component" value="Chromosome"/>
</dbReference>
<dbReference type="eggNOG" id="COG1522">
    <property type="taxonomic scope" value="Bacteria"/>
</dbReference>
<dbReference type="PRINTS" id="PR00033">
    <property type="entry name" value="HTHASNC"/>
</dbReference>
<protein>
    <submittedName>
        <fullName evidence="5">Transcriptional regulator, AsnC-family</fullName>
    </submittedName>
</protein>
<dbReference type="Pfam" id="PF13412">
    <property type="entry name" value="HTH_24"/>
    <property type="match status" value="1"/>
</dbReference>
<name>A9HVK3_BORPD</name>
<dbReference type="InterPro" id="IPR036388">
    <property type="entry name" value="WH-like_DNA-bd_sf"/>
</dbReference>
<accession>A9HVK3</accession>
<keyword evidence="2" id="KW-0238">DNA-binding</keyword>
<reference evidence="5 6" key="1">
    <citation type="journal article" date="2008" name="BMC Genomics">
        <title>The missing link: Bordetella petrii is endowed with both the metabolic versatility of environmental bacteria and virulence traits of pathogenic Bordetellae.</title>
        <authorList>
            <person name="Gross R."/>
            <person name="Guzman C.A."/>
            <person name="Sebaihia M."/>
            <person name="Martins Dos Santos V.A."/>
            <person name="Pieper D.H."/>
            <person name="Koebnik R."/>
            <person name="Lechner M."/>
            <person name="Bartels D."/>
            <person name="Buhrmester J."/>
            <person name="Choudhuri J.V."/>
            <person name="Ebensen T."/>
            <person name="Gaigalat L."/>
            <person name="Herrmann S."/>
            <person name="Khachane A.N."/>
            <person name="Larisch C."/>
            <person name="Link S."/>
            <person name="Linke B."/>
            <person name="Meyer F."/>
            <person name="Mormann S."/>
            <person name="Nakunst D."/>
            <person name="Rueckert C."/>
            <person name="Schneiker-Bekel S."/>
            <person name="Schulze K."/>
            <person name="Vorhoelter F.J."/>
            <person name="Yevsa T."/>
            <person name="Engle J.T."/>
            <person name="Goldman W.E."/>
            <person name="Puehler A."/>
            <person name="Goebel U.B."/>
            <person name="Goesmann A."/>
            <person name="Bloecker H."/>
            <person name="Kaiser O."/>
            <person name="Martinez-Arias R."/>
        </authorList>
    </citation>
    <scope>NUCLEOTIDE SEQUENCE [LARGE SCALE GENOMIC DNA]</scope>
    <source>
        <strain evidence="6">ATCC BAA-461 / DSM 12804 / CCUG 43448 / CIP 107267 / Se-1111R</strain>
    </source>
</reference>
<dbReference type="PANTHER" id="PTHR30154:SF34">
    <property type="entry name" value="TRANSCRIPTIONAL REGULATOR AZLB"/>
    <property type="match status" value="1"/>
</dbReference>
<dbReference type="GO" id="GO:0006355">
    <property type="term" value="P:regulation of DNA-templated transcription"/>
    <property type="evidence" value="ECO:0007669"/>
    <property type="project" value="UniProtKB-ARBA"/>
</dbReference>
<dbReference type="CDD" id="cd00090">
    <property type="entry name" value="HTH_ARSR"/>
    <property type="match status" value="1"/>
</dbReference>
<dbReference type="SUPFAM" id="SSF54909">
    <property type="entry name" value="Dimeric alpha+beta barrel"/>
    <property type="match status" value="1"/>
</dbReference>
<keyword evidence="1" id="KW-0805">Transcription regulation</keyword>
<dbReference type="InterPro" id="IPR011008">
    <property type="entry name" value="Dimeric_a/b-barrel"/>
</dbReference>
<dbReference type="Gene3D" id="3.30.70.920">
    <property type="match status" value="1"/>
</dbReference>
<dbReference type="PROSITE" id="PS00519">
    <property type="entry name" value="HTH_ASNC_1"/>
    <property type="match status" value="1"/>
</dbReference>
<dbReference type="Gene3D" id="1.10.10.10">
    <property type="entry name" value="Winged helix-like DNA-binding domain superfamily/Winged helix DNA-binding domain"/>
    <property type="match status" value="1"/>
</dbReference>
<dbReference type="InterPro" id="IPR019888">
    <property type="entry name" value="Tscrpt_reg_AsnC-like"/>
</dbReference>
<dbReference type="GO" id="GO:0043565">
    <property type="term" value="F:sequence-specific DNA binding"/>
    <property type="evidence" value="ECO:0007669"/>
    <property type="project" value="InterPro"/>
</dbReference>
<keyword evidence="3" id="KW-0804">Transcription</keyword>
<dbReference type="InterPro" id="IPR019885">
    <property type="entry name" value="Tscrpt_reg_HTH_AsnC-type_CS"/>
</dbReference>
<evidence type="ECO:0000313" key="6">
    <source>
        <dbReference type="Proteomes" id="UP000001225"/>
    </source>
</evidence>
<dbReference type="Pfam" id="PF01037">
    <property type="entry name" value="AsnC_trans_reg"/>
    <property type="match status" value="1"/>
</dbReference>
<gene>
    <name evidence="5" type="ordered locus">Bpet0026</name>
</gene>
<dbReference type="InterPro" id="IPR036390">
    <property type="entry name" value="WH_DNA-bd_sf"/>
</dbReference>
<dbReference type="GO" id="GO:0043200">
    <property type="term" value="P:response to amino acid"/>
    <property type="evidence" value="ECO:0007669"/>
    <property type="project" value="TreeGrafter"/>
</dbReference>
<dbReference type="KEGG" id="bpt:Bpet0026"/>
<dbReference type="InterPro" id="IPR019887">
    <property type="entry name" value="Tscrpt_reg_AsnC/Lrp_C"/>
</dbReference>
<proteinExistence type="predicted"/>
<dbReference type="SUPFAM" id="SSF46785">
    <property type="entry name" value="Winged helix' DNA-binding domain"/>
    <property type="match status" value="1"/>
</dbReference>
<evidence type="ECO:0000259" key="4">
    <source>
        <dbReference type="PROSITE" id="PS50956"/>
    </source>
</evidence>
<dbReference type="PROSITE" id="PS50956">
    <property type="entry name" value="HTH_ASNC_2"/>
    <property type="match status" value="1"/>
</dbReference>
<dbReference type="STRING" id="94624.Bpet0026"/>
<dbReference type="GO" id="GO:0005829">
    <property type="term" value="C:cytosol"/>
    <property type="evidence" value="ECO:0007669"/>
    <property type="project" value="TreeGrafter"/>
</dbReference>
<feature type="domain" description="HTH asnC-type" evidence="4">
    <location>
        <begin position="52"/>
        <end position="113"/>
    </location>
</feature>
<evidence type="ECO:0000256" key="3">
    <source>
        <dbReference type="ARBA" id="ARBA00023163"/>
    </source>
</evidence>
<dbReference type="EMBL" id="AM902716">
    <property type="protein sequence ID" value="CAP40358.1"/>
    <property type="molecule type" value="Genomic_DNA"/>
</dbReference>
<dbReference type="InterPro" id="IPR000485">
    <property type="entry name" value="AsnC-type_HTH_dom"/>
</dbReference>
<dbReference type="AlphaFoldDB" id="A9HVK3"/>
<dbReference type="SMART" id="SM00344">
    <property type="entry name" value="HTH_ASNC"/>
    <property type="match status" value="1"/>
</dbReference>
<dbReference type="PANTHER" id="PTHR30154">
    <property type="entry name" value="LEUCINE-RESPONSIVE REGULATORY PROTEIN"/>
    <property type="match status" value="1"/>
</dbReference>
<keyword evidence="6" id="KW-1185">Reference proteome</keyword>
<dbReference type="InterPro" id="IPR011991">
    <property type="entry name" value="ArsR-like_HTH"/>
</dbReference>